<dbReference type="Proteomes" id="UP000231259">
    <property type="component" value="Unassembled WGS sequence"/>
</dbReference>
<evidence type="ECO:0000313" key="3">
    <source>
        <dbReference type="Proteomes" id="UP000231259"/>
    </source>
</evidence>
<name>A0A2G8RGG1_9RHOB</name>
<comment type="caution">
    <text evidence="2">The sequence shown here is derived from an EMBL/GenBank/DDBJ whole genome shotgun (WGS) entry which is preliminary data.</text>
</comment>
<feature type="domain" description="Beta-lactamase-related" evidence="1">
    <location>
        <begin position="21"/>
        <end position="339"/>
    </location>
</feature>
<dbReference type="PANTHER" id="PTHR46825">
    <property type="entry name" value="D-ALANYL-D-ALANINE-CARBOXYPEPTIDASE/ENDOPEPTIDASE AMPH"/>
    <property type="match status" value="1"/>
</dbReference>
<proteinExistence type="predicted"/>
<gene>
    <name evidence="2" type="ORF">P775_09015</name>
</gene>
<protein>
    <recommendedName>
        <fullName evidence="1">Beta-lactamase-related domain-containing protein</fullName>
    </recommendedName>
</protein>
<keyword evidence="3" id="KW-1185">Reference proteome</keyword>
<dbReference type="PANTHER" id="PTHR46825:SF9">
    <property type="entry name" value="BETA-LACTAMASE-RELATED DOMAIN-CONTAINING PROTEIN"/>
    <property type="match status" value="1"/>
</dbReference>
<dbReference type="InterPro" id="IPR012338">
    <property type="entry name" value="Beta-lactam/transpept-like"/>
</dbReference>
<dbReference type="Gene3D" id="3.40.710.10">
    <property type="entry name" value="DD-peptidase/beta-lactamase superfamily"/>
    <property type="match status" value="1"/>
</dbReference>
<evidence type="ECO:0000259" key="1">
    <source>
        <dbReference type="Pfam" id="PF00144"/>
    </source>
</evidence>
<dbReference type="EMBL" id="AWWI01000060">
    <property type="protein sequence ID" value="PIL20657.1"/>
    <property type="molecule type" value="Genomic_DNA"/>
</dbReference>
<evidence type="ECO:0000313" key="2">
    <source>
        <dbReference type="EMBL" id="PIL20657.1"/>
    </source>
</evidence>
<dbReference type="InterPro" id="IPR001466">
    <property type="entry name" value="Beta-lactam-related"/>
</dbReference>
<dbReference type="InterPro" id="IPR050491">
    <property type="entry name" value="AmpC-like"/>
</dbReference>
<accession>A0A2G8RGG1</accession>
<dbReference type="AlphaFoldDB" id="A0A2G8RGG1"/>
<reference evidence="2 3" key="1">
    <citation type="submission" date="2013-09" db="EMBL/GenBank/DDBJ databases">
        <title>Genome sequencing of Phaeobacter antarcticus sp. nov. SM1211.</title>
        <authorList>
            <person name="Zhang X.-Y."/>
            <person name="Liu C."/>
            <person name="Chen X.-L."/>
            <person name="Xie B.-B."/>
            <person name="Qin Q.-L."/>
            <person name="Rong J.-C."/>
            <person name="Zhang Y.-Z."/>
        </authorList>
    </citation>
    <scope>NUCLEOTIDE SEQUENCE [LARGE SCALE GENOMIC DNA]</scope>
    <source>
        <strain evidence="2 3">SM1211</strain>
    </source>
</reference>
<organism evidence="2 3">
    <name type="scientific">Puniceibacterium antarcticum</name>
    <dbReference type="NCBI Taxonomy" id="1206336"/>
    <lineage>
        <taxon>Bacteria</taxon>
        <taxon>Pseudomonadati</taxon>
        <taxon>Pseudomonadota</taxon>
        <taxon>Alphaproteobacteria</taxon>
        <taxon>Rhodobacterales</taxon>
        <taxon>Paracoccaceae</taxon>
        <taxon>Puniceibacterium</taxon>
    </lineage>
</organism>
<sequence>MILTPTLCVTADAVQANLRAAALARQLLAGSGAPAVSVALLQGGRRGLAAMGERVRGTGIDVTRQDLWQIGSNAISMTAMLVARLVEADVIRWEDTVGQLMGDLALHQDLVDATFEMLLSDRCGLSRPAGPRLTRAFSAVRGAEGAERRCQKLLIRRGTALRHSDAGHVVVAAMLEAATDQSWEELITDWVFEPLALETAGFGPSGPAKTLCQPRGHGGPFPWSRRASVPDADEIAVMGPASGIHLSLADQLRYLSAHLRKPEAFLNSESWQKLHRDAAGQGHAMGWDMRNGSLLRHTGSHRFWFNLVLINPSEKSALVLALNTAPTARVRHSAQRAAASFLSQS</sequence>
<dbReference type="Pfam" id="PF00144">
    <property type="entry name" value="Beta-lactamase"/>
    <property type="match status" value="1"/>
</dbReference>
<dbReference type="SUPFAM" id="SSF56601">
    <property type="entry name" value="beta-lactamase/transpeptidase-like"/>
    <property type="match status" value="1"/>
</dbReference>
<dbReference type="OrthoDB" id="5377431at2"/>
<dbReference type="RefSeq" id="WP_099910592.1">
    <property type="nucleotide sequence ID" value="NZ_AWWI01000060.1"/>
</dbReference>